<sequence length="158" mass="18181">MKDFYESLIDNKVQAIIIIDTNAWNFLKNSQIDLYSAELSAYDFYITIEIYREMESLAEREDKADIYAYFKGQTADFGYPLSHFGAYDSRYPDDEQRFSGFGFGRLSSIFDDNLIERNAASVKSSKRGVYYGNEADLFISSWGNGKCFILTEDNRGCT</sequence>
<comment type="caution">
    <text evidence="1">The sequence shown here is derived from an EMBL/GenBank/DDBJ whole genome shotgun (WGS) entry which is preliminary data.</text>
</comment>
<dbReference type="Proteomes" id="UP000276061">
    <property type="component" value="Unassembled WGS sequence"/>
</dbReference>
<accession>A0A3N0FIZ8</accession>
<evidence type="ECO:0008006" key="3">
    <source>
        <dbReference type="Google" id="ProtNLM"/>
    </source>
</evidence>
<evidence type="ECO:0000313" key="1">
    <source>
        <dbReference type="EMBL" id="RNL99859.1"/>
    </source>
</evidence>
<proteinExistence type="predicted"/>
<name>A0A3N0FIZ8_9GAMM</name>
<protein>
    <recommendedName>
        <fullName evidence="3">PIN domain-containing protein</fullName>
    </recommendedName>
</protein>
<reference evidence="1 2" key="1">
    <citation type="submission" date="2018-11" db="EMBL/GenBank/DDBJ databases">
        <title>Characterization of surface water Dickeya isolates.</title>
        <authorList>
            <person name="Van Gijsegem F."/>
            <person name="Pedron J."/>
        </authorList>
    </citation>
    <scope>NUCLEOTIDE SEQUENCE [LARGE SCALE GENOMIC DNA]</scope>
    <source>
        <strain evidence="1 2">FVG1-MFV-O17</strain>
    </source>
</reference>
<gene>
    <name evidence="1" type="ORF">EF878_21130</name>
</gene>
<dbReference type="RefSeq" id="WP_123253467.1">
    <property type="nucleotide sequence ID" value="NZ_RJLR01000102.1"/>
</dbReference>
<evidence type="ECO:0000313" key="2">
    <source>
        <dbReference type="Proteomes" id="UP000276061"/>
    </source>
</evidence>
<dbReference type="EMBL" id="RJLR01000102">
    <property type="protein sequence ID" value="RNL99859.1"/>
    <property type="molecule type" value="Genomic_DNA"/>
</dbReference>
<dbReference type="AlphaFoldDB" id="A0A3N0FIZ8"/>
<organism evidence="1 2">
    <name type="scientific">Dickeya undicola</name>
    <dbReference type="NCBI Taxonomy" id="1577887"/>
    <lineage>
        <taxon>Bacteria</taxon>
        <taxon>Pseudomonadati</taxon>
        <taxon>Pseudomonadota</taxon>
        <taxon>Gammaproteobacteria</taxon>
        <taxon>Enterobacterales</taxon>
        <taxon>Pectobacteriaceae</taxon>
        <taxon>Dickeya</taxon>
    </lineage>
</organism>